<dbReference type="PANTHER" id="PTHR30345:SF0">
    <property type="entry name" value="DNA DAMAGE-REPAIR_TOLERATION PROTEIN DRT102"/>
    <property type="match status" value="1"/>
</dbReference>
<accession>A0A1F5YNQ5</accession>
<feature type="active site" description="Proton acceptor" evidence="3">
    <location>
        <position position="67"/>
    </location>
</feature>
<proteinExistence type="inferred from homology"/>
<dbReference type="SUPFAM" id="SSF89623">
    <property type="entry name" value="Ribose/Galactose isomerase RpiB/AlsB"/>
    <property type="match status" value="1"/>
</dbReference>
<dbReference type="GO" id="GO:0004751">
    <property type="term" value="F:ribose-5-phosphate isomerase activity"/>
    <property type="evidence" value="ECO:0007669"/>
    <property type="project" value="TreeGrafter"/>
</dbReference>
<organism evidence="5 6">
    <name type="scientific">Candidatus Glassbacteria bacterium RIFCSPLOWO2_12_FULL_58_11</name>
    <dbReference type="NCBI Taxonomy" id="1817867"/>
    <lineage>
        <taxon>Bacteria</taxon>
        <taxon>Candidatus Glassiibacteriota</taxon>
    </lineage>
</organism>
<keyword evidence="2 5" id="KW-0413">Isomerase</keyword>
<dbReference type="NCBIfam" id="TIGR01120">
    <property type="entry name" value="rpiB"/>
    <property type="match status" value="1"/>
</dbReference>
<name>A0A1F5YNQ5_9BACT</name>
<reference evidence="5 6" key="1">
    <citation type="journal article" date="2016" name="Nat. Commun.">
        <title>Thousands of microbial genomes shed light on interconnected biogeochemical processes in an aquifer system.</title>
        <authorList>
            <person name="Anantharaman K."/>
            <person name="Brown C.T."/>
            <person name="Hug L.A."/>
            <person name="Sharon I."/>
            <person name="Castelle C.J."/>
            <person name="Probst A.J."/>
            <person name="Thomas B.C."/>
            <person name="Singh A."/>
            <person name="Wilkins M.J."/>
            <person name="Karaoz U."/>
            <person name="Brodie E.L."/>
            <person name="Williams K.H."/>
            <person name="Hubbard S.S."/>
            <person name="Banfield J.F."/>
        </authorList>
    </citation>
    <scope>NUCLEOTIDE SEQUENCE [LARGE SCALE GENOMIC DNA]</scope>
</reference>
<evidence type="ECO:0000256" key="4">
    <source>
        <dbReference type="PIRSR" id="PIRSR005384-2"/>
    </source>
</evidence>
<comment type="caution">
    <text evidence="5">The sequence shown here is derived from an EMBL/GenBank/DDBJ whole genome shotgun (WGS) entry which is preliminary data.</text>
</comment>
<dbReference type="Proteomes" id="UP000179129">
    <property type="component" value="Unassembled WGS sequence"/>
</dbReference>
<dbReference type="InterPro" id="IPR003500">
    <property type="entry name" value="RpiB_LacA_LacB"/>
</dbReference>
<dbReference type="Pfam" id="PF02502">
    <property type="entry name" value="LacAB_rpiB"/>
    <property type="match status" value="1"/>
</dbReference>
<protein>
    <submittedName>
        <fullName evidence="5">Ribose 5-phosphate isomerase B</fullName>
    </submittedName>
</protein>
<dbReference type="AlphaFoldDB" id="A0A1F5YNQ5"/>
<feature type="binding site" evidence="4">
    <location>
        <begin position="68"/>
        <end position="72"/>
    </location>
    <ligand>
        <name>D-ribulose 5-phosphate</name>
        <dbReference type="ChEBI" id="CHEBI:58121"/>
    </ligand>
</feature>
<feature type="binding site" evidence="4">
    <location>
        <position position="101"/>
    </location>
    <ligand>
        <name>D-ribulose 5-phosphate</name>
        <dbReference type="ChEBI" id="CHEBI:58121"/>
    </ligand>
</feature>
<dbReference type="InterPro" id="IPR004785">
    <property type="entry name" value="RpiB"/>
</dbReference>
<dbReference type="NCBIfam" id="TIGR00689">
    <property type="entry name" value="rpiB_lacA_lacB"/>
    <property type="match status" value="1"/>
</dbReference>
<dbReference type="PANTHER" id="PTHR30345">
    <property type="entry name" value="RIBOSE-5-PHOSPHATE ISOMERASE B"/>
    <property type="match status" value="1"/>
</dbReference>
<dbReference type="EMBL" id="MFIX01000201">
    <property type="protein sequence ID" value="OGG01785.1"/>
    <property type="molecule type" value="Genomic_DNA"/>
</dbReference>
<sequence>MAKKIPIASDHAGYELKEELVRYLKELGYEPEDLGTHGAESVDYPDYAGKVARLISSGERKQGVLVCGTGIGMSIAANKYPRVRAALATDELTATLAREHNDSNIITLGGRTLKVEQARAILKKWLETDFLGGRHARRVEQISEIEAGEGRKS</sequence>
<evidence type="ECO:0000313" key="6">
    <source>
        <dbReference type="Proteomes" id="UP000179129"/>
    </source>
</evidence>
<feature type="active site" description="Proton donor" evidence="3">
    <location>
        <position position="100"/>
    </location>
</feature>
<dbReference type="Gene3D" id="3.40.1400.10">
    <property type="entry name" value="Sugar-phosphate isomerase, RpiB/LacA/LacB"/>
    <property type="match status" value="1"/>
</dbReference>
<dbReference type="InterPro" id="IPR036569">
    <property type="entry name" value="RpiB_LacA_LacB_sf"/>
</dbReference>
<dbReference type="GO" id="GO:0019316">
    <property type="term" value="P:D-allose catabolic process"/>
    <property type="evidence" value="ECO:0007669"/>
    <property type="project" value="TreeGrafter"/>
</dbReference>
<gene>
    <name evidence="5" type="ORF">A3F83_04685</name>
</gene>
<evidence type="ECO:0000313" key="5">
    <source>
        <dbReference type="EMBL" id="OGG01785.1"/>
    </source>
</evidence>
<evidence type="ECO:0000256" key="2">
    <source>
        <dbReference type="ARBA" id="ARBA00023235"/>
    </source>
</evidence>
<comment type="similarity">
    <text evidence="1">Belongs to the LacAB/RpiB family.</text>
</comment>
<feature type="binding site" evidence="4">
    <location>
        <begin position="10"/>
        <end position="11"/>
    </location>
    <ligand>
        <name>D-ribulose 5-phosphate</name>
        <dbReference type="ChEBI" id="CHEBI:58121"/>
    </ligand>
</feature>
<dbReference type="STRING" id="1817867.A3F83_04685"/>
<feature type="binding site" evidence="4">
    <location>
        <position position="134"/>
    </location>
    <ligand>
        <name>D-ribulose 5-phosphate</name>
        <dbReference type="ChEBI" id="CHEBI:58121"/>
    </ligand>
</feature>
<feature type="binding site" evidence="4">
    <location>
        <position position="138"/>
    </location>
    <ligand>
        <name>D-ribulose 5-phosphate</name>
        <dbReference type="ChEBI" id="CHEBI:58121"/>
    </ligand>
</feature>
<feature type="binding site" evidence="4">
    <location>
        <position position="111"/>
    </location>
    <ligand>
        <name>D-ribulose 5-phosphate</name>
        <dbReference type="ChEBI" id="CHEBI:58121"/>
    </ligand>
</feature>
<dbReference type="PIRSF" id="PIRSF005384">
    <property type="entry name" value="RpiB_LacA_B"/>
    <property type="match status" value="1"/>
</dbReference>
<dbReference type="GO" id="GO:0009052">
    <property type="term" value="P:pentose-phosphate shunt, non-oxidative branch"/>
    <property type="evidence" value="ECO:0007669"/>
    <property type="project" value="TreeGrafter"/>
</dbReference>
<evidence type="ECO:0000256" key="1">
    <source>
        <dbReference type="ARBA" id="ARBA00008754"/>
    </source>
</evidence>
<evidence type="ECO:0000256" key="3">
    <source>
        <dbReference type="PIRSR" id="PIRSR005384-1"/>
    </source>
</evidence>
<dbReference type="NCBIfam" id="NF004051">
    <property type="entry name" value="PRK05571.1"/>
    <property type="match status" value="1"/>
</dbReference>